<proteinExistence type="predicted"/>
<keyword evidence="4" id="KW-0067">ATP-binding</keyword>
<dbReference type="InterPro" id="IPR001650">
    <property type="entry name" value="Helicase_C-like"/>
</dbReference>
<dbReference type="PROSITE" id="PS51192">
    <property type="entry name" value="HELICASE_ATP_BIND_1"/>
    <property type="match status" value="1"/>
</dbReference>
<organism evidence="7 8">
    <name type="scientific">Siccirubricoccus soli</name>
    <dbReference type="NCBI Taxonomy" id="2899147"/>
    <lineage>
        <taxon>Bacteria</taxon>
        <taxon>Pseudomonadati</taxon>
        <taxon>Pseudomonadota</taxon>
        <taxon>Alphaproteobacteria</taxon>
        <taxon>Acetobacterales</taxon>
        <taxon>Roseomonadaceae</taxon>
        <taxon>Siccirubricoccus</taxon>
    </lineage>
</organism>
<dbReference type="InterPro" id="IPR011545">
    <property type="entry name" value="DEAD/DEAH_box_helicase_dom"/>
</dbReference>
<reference evidence="7 8" key="1">
    <citation type="submission" date="2021-12" db="EMBL/GenBank/DDBJ databases">
        <title>Siccirubricoccus leaddurans sp. nov., a high concentration Zn2+ tolerance bacterium.</title>
        <authorList>
            <person name="Cao Y."/>
        </authorList>
    </citation>
    <scope>NUCLEOTIDE SEQUENCE [LARGE SCALE GENOMIC DNA]</scope>
    <source>
        <strain evidence="7 8">KC 17139</strain>
    </source>
</reference>
<protein>
    <submittedName>
        <fullName evidence="7">SAVED domain-containing protein</fullName>
    </submittedName>
</protein>
<dbReference type="Pfam" id="PF00271">
    <property type="entry name" value="Helicase_C"/>
    <property type="match status" value="1"/>
</dbReference>
<dbReference type="InterPro" id="IPR014976">
    <property type="entry name" value="AbpA_HamA_C"/>
</dbReference>
<keyword evidence="8" id="KW-1185">Reference proteome</keyword>
<evidence type="ECO:0000256" key="4">
    <source>
        <dbReference type="ARBA" id="ARBA00022840"/>
    </source>
</evidence>
<dbReference type="InterPro" id="IPR050474">
    <property type="entry name" value="Hel308_SKI2-like"/>
</dbReference>
<feature type="domain" description="Helicase ATP-binding" evidence="5">
    <location>
        <begin position="330"/>
        <end position="474"/>
    </location>
</feature>
<evidence type="ECO:0000259" key="6">
    <source>
        <dbReference type="PROSITE" id="PS51194"/>
    </source>
</evidence>
<evidence type="ECO:0000313" key="8">
    <source>
        <dbReference type="Proteomes" id="UP001523392"/>
    </source>
</evidence>
<evidence type="ECO:0000256" key="2">
    <source>
        <dbReference type="ARBA" id="ARBA00022801"/>
    </source>
</evidence>
<evidence type="ECO:0000256" key="1">
    <source>
        <dbReference type="ARBA" id="ARBA00022741"/>
    </source>
</evidence>
<keyword evidence="1" id="KW-0547">Nucleotide-binding</keyword>
<dbReference type="Pfam" id="PF00270">
    <property type="entry name" value="DEAD"/>
    <property type="match status" value="1"/>
</dbReference>
<keyword evidence="2" id="KW-0378">Hydrolase</keyword>
<dbReference type="RefSeq" id="WP_252951226.1">
    <property type="nucleotide sequence ID" value="NZ_JAFIRR010000001.1"/>
</dbReference>
<evidence type="ECO:0000256" key="3">
    <source>
        <dbReference type="ARBA" id="ARBA00022806"/>
    </source>
</evidence>
<dbReference type="SMART" id="SM00487">
    <property type="entry name" value="DEXDc"/>
    <property type="match status" value="1"/>
</dbReference>
<dbReference type="Gene3D" id="3.40.50.300">
    <property type="entry name" value="P-loop containing nucleotide triphosphate hydrolases"/>
    <property type="match status" value="2"/>
</dbReference>
<dbReference type="PANTHER" id="PTHR47961:SF6">
    <property type="entry name" value="DNA-DIRECTED DNA POLYMERASE"/>
    <property type="match status" value="1"/>
</dbReference>
<dbReference type="Proteomes" id="UP001523392">
    <property type="component" value="Unassembled WGS sequence"/>
</dbReference>
<evidence type="ECO:0000313" key="7">
    <source>
        <dbReference type="EMBL" id="MCO6414635.1"/>
    </source>
</evidence>
<dbReference type="PROSITE" id="PS51194">
    <property type="entry name" value="HELICASE_CTER"/>
    <property type="match status" value="1"/>
</dbReference>
<comment type="caution">
    <text evidence="7">The sequence shown here is derived from an EMBL/GenBank/DDBJ whole genome shotgun (WGS) entry which is preliminary data.</text>
</comment>
<accession>A0ABT1CY95</accession>
<sequence>MANGGADRDGPDAEAEALARALATLLNPSKIDGVVNCCVRAVHDEAWEGPRTGLLHVRFGEDRPRVEDLAYILWTECMYYALPRRRQERFRREIAADMTAVARCYRAVKDLFIDFNARHPERASELGEVLAYCLVQEYLGAAQVASKMSLKTAANMPVHGLDGIHAVFENGALTVYFLESKLASEGRRGVASYAASAAEFLGDRRQYLREYEIVADLGNLDALEGEARQRALDHFDVIGQTDDLAYRRMAQSIALNSLIVAGGDEGAYQRGRRILTDLGNFPALDRVRREGAETGASFLDALRRTLSREMNTVRVGDQWIPLTDFQKDAWDELPDARAIAISAPTSAGKSFLVIEHLCRQVERAASFRAVYVAPTRALLSEVSAKIQRRLGEAADVRITTVPTQDPSGPDRQVFVLTQERLQVLLAASAVTFDLVVVDEAQNLSDGSRGMILQDSVEQAVSRSGTTRLVLLAPGARGFEAVGASIGAPDLTVARSELPSVLQNRIQLRKAEVGNALELDLLTPDGPRRLGTYRSGRGFDVSDSRLAAAALELGSTGGSLVYATGPTDAEKVARQLSHDLEDGGDPTLATISDFVRKHIHPDYTLAGMIRKGVAFHYGRMPTLLRETLEGAFRDGHVKFLVCTTTLFEGINLPARNVFIDTPTRGTKKPLAPAALWNFAGRAGRMSADIVGNVFLVDYEDWPDKPLDAFVGYEVQSAFLRTASEVPDRLLGALGGAMPAELPNDEDAPRVRAAAGLLISKAARSEVRGYVDRTLGSLDEGLRTRLTEASIAANERISLPATLLATNWTVDPFGLRRLYDNMLEKVEEGKTRRLIPVSPLGKGANKSYSSIFSRIHREVNGGSVNFAVLVSGIALDWMRGLPYPVMLAKAVERQRRFDAKRREANRIIREKNPASRVQDPGEIVVDDVVRREFDLIEDQVRFRFVQLGKAYIDILNIVLRETGQEGLIGDVYDFPLALELGISTKSGWSFMELGLSRIAAAALQPEFPDSNLTPDAARRWLAGIEDIGTLRLGPVIVDELRRLKLVRPAG</sequence>
<dbReference type="InterPro" id="IPR014001">
    <property type="entry name" value="Helicase_ATP-bd"/>
</dbReference>
<keyword evidence="3" id="KW-0347">Helicase</keyword>
<dbReference type="Pfam" id="PF08878">
    <property type="entry name" value="HamA"/>
    <property type="match status" value="1"/>
</dbReference>
<gene>
    <name evidence="7" type="ORF">JYK14_00365</name>
</gene>
<feature type="domain" description="Helicase C-terminal" evidence="6">
    <location>
        <begin position="571"/>
        <end position="732"/>
    </location>
</feature>
<evidence type="ECO:0000259" key="5">
    <source>
        <dbReference type="PROSITE" id="PS51192"/>
    </source>
</evidence>
<dbReference type="EMBL" id="JAFIRR010000001">
    <property type="protein sequence ID" value="MCO6414635.1"/>
    <property type="molecule type" value="Genomic_DNA"/>
</dbReference>
<name>A0ABT1CY95_9PROT</name>
<dbReference type="SUPFAM" id="SSF52540">
    <property type="entry name" value="P-loop containing nucleoside triphosphate hydrolases"/>
    <property type="match status" value="2"/>
</dbReference>
<dbReference type="SMART" id="SM00490">
    <property type="entry name" value="HELICc"/>
    <property type="match status" value="1"/>
</dbReference>
<dbReference type="PANTHER" id="PTHR47961">
    <property type="entry name" value="DNA POLYMERASE THETA, PUTATIVE (AFU_ORTHOLOGUE AFUA_1G05260)-RELATED"/>
    <property type="match status" value="1"/>
</dbReference>
<dbReference type="InterPro" id="IPR027417">
    <property type="entry name" value="P-loop_NTPase"/>
</dbReference>